<keyword evidence="1 3" id="KW-0378">Hydrolase</keyword>
<proteinExistence type="predicted"/>
<dbReference type="Pfam" id="PF07859">
    <property type="entry name" value="Abhydrolase_3"/>
    <property type="match status" value="1"/>
</dbReference>
<dbReference type="InterPro" id="IPR050300">
    <property type="entry name" value="GDXG_lipolytic_enzyme"/>
</dbReference>
<name>A0ABT4A1U7_9BACT</name>
<evidence type="ECO:0000313" key="3">
    <source>
        <dbReference type="EMBL" id="MCY1075616.1"/>
    </source>
</evidence>
<dbReference type="PANTHER" id="PTHR48081:SF8">
    <property type="entry name" value="ALPHA_BETA HYDROLASE FOLD-3 DOMAIN-CONTAINING PROTEIN-RELATED"/>
    <property type="match status" value="1"/>
</dbReference>
<dbReference type="RefSeq" id="WP_267534541.1">
    <property type="nucleotide sequence ID" value="NZ_JAPNKA010000001.1"/>
</dbReference>
<evidence type="ECO:0000313" key="4">
    <source>
        <dbReference type="Proteomes" id="UP001207654"/>
    </source>
</evidence>
<dbReference type="InterPro" id="IPR029058">
    <property type="entry name" value="AB_hydrolase_fold"/>
</dbReference>
<dbReference type="PANTHER" id="PTHR48081">
    <property type="entry name" value="AB HYDROLASE SUPERFAMILY PROTEIN C4A8.06C"/>
    <property type="match status" value="1"/>
</dbReference>
<dbReference type="Proteomes" id="UP001207654">
    <property type="component" value="Unassembled WGS sequence"/>
</dbReference>
<comment type="caution">
    <text evidence="3">The sequence shown here is derived from an EMBL/GenBank/DDBJ whole genome shotgun (WGS) entry which is preliminary data.</text>
</comment>
<protein>
    <submittedName>
        <fullName evidence="3">Alpha/beta hydrolase</fullName>
    </submittedName>
</protein>
<evidence type="ECO:0000259" key="2">
    <source>
        <dbReference type="Pfam" id="PF07859"/>
    </source>
</evidence>
<dbReference type="SUPFAM" id="SSF53474">
    <property type="entry name" value="alpha/beta-Hydrolases"/>
    <property type="match status" value="1"/>
</dbReference>
<keyword evidence="4" id="KW-1185">Reference proteome</keyword>
<gene>
    <name evidence="3" type="ORF">OV287_14115</name>
</gene>
<dbReference type="Gene3D" id="3.40.50.1820">
    <property type="entry name" value="alpha/beta hydrolase"/>
    <property type="match status" value="1"/>
</dbReference>
<feature type="domain" description="Alpha/beta hydrolase fold-3" evidence="2">
    <location>
        <begin position="80"/>
        <end position="287"/>
    </location>
</feature>
<organism evidence="3 4">
    <name type="scientific">Archangium lansingense</name>
    <dbReference type="NCBI Taxonomy" id="2995310"/>
    <lineage>
        <taxon>Bacteria</taxon>
        <taxon>Pseudomonadati</taxon>
        <taxon>Myxococcota</taxon>
        <taxon>Myxococcia</taxon>
        <taxon>Myxococcales</taxon>
        <taxon>Cystobacterineae</taxon>
        <taxon>Archangiaceae</taxon>
        <taxon>Archangium</taxon>
    </lineage>
</organism>
<dbReference type="EMBL" id="JAPNKA010000001">
    <property type="protein sequence ID" value="MCY1075616.1"/>
    <property type="molecule type" value="Genomic_DNA"/>
</dbReference>
<accession>A0ABT4A1U7</accession>
<evidence type="ECO:0000256" key="1">
    <source>
        <dbReference type="ARBA" id="ARBA00022801"/>
    </source>
</evidence>
<reference evidence="3 4" key="1">
    <citation type="submission" date="2022-11" db="EMBL/GenBank/DDBJ databases">
        <title>Minimal conservation of predation-associated metabolite biosynthetic gene clusters underscores biosynthetic potential of Myxococcota including descriptions for ten novel species: Archangium lansinium sp. nov., Myxococcus landrumus sp. nov., Nannocystis bai.</title>
        <authorList>
            <person name="Ahearne A."/>
            <person name="Stevens C."/>
            <person name="Phillips K."/>
        </authorList>
    </citation>
    <scope>NUCLEOTIDE SEQUENCE [LARGE SCALE GENOMIC DNA]</scope>
    <source>
        <strain evidence="3 4">MIWBW</strain>
    </source>
</reference>
<sequence length="314" mass="34414">MRNPSHPVHPELRSSVRWAFRISFNRFLISLIRRLSILIRPRSTEGVTIENVWIPGPPGAPNVRVRKYEPPQRAPGSAALLWIHGGGYVIGKPEQSDAICGRFAKELGIQVLAVDYRLAPEHPFPAPLEDCYAALSWMHAHAGELKINPDRLAIGGDSAGGGLAAALAQLTRDRKQIKPIFQLLLYPMLDDRTTTRADHKGTGEYVWTPDSNVFGWTSYLAQAPGGPTAPKYAVPARTEDLTGLPPAWVGTGTLDLFYEENVEYARRLQAVGVPCELDEVPGAFHAFEVLAGDAVVSRDFIARQVSALKRALAV</sequence>
<dbReference type="GO" id="GO:0016787">
    <property type="term" value="F:hydrolase activity"/>
    <property type="evidence" value="ECO:0007669"/>
    <property type="project" value="UniProtKB-KW"/>
</dbReference>
<dbReference type="InterPro" id="IPR013094">
    <property type="entry name" value="AB_hydrolase_3"/>
</dbReference>